<dbReference type="GO" id="GO:0006412">
    <property type="term" value="P:translation"/>
    <property type="evidence" value="ECO:0007669"/>
    <property type="project" value="InterPro"/>
</dbReference>
<dbReference type="GO" id="GO:0022625">
    <property type="term" value="C:cytosolic large ribosomal subunit"/>
    <property type="evidence" value="ECO:0007669"/>
    <property type="project" value="TreeGrafter"/>
</dbReference>
<dbReference type="PANTHER" id="PTHR19970">
    <property type="entry name" value="RIBOSOMAL PROTEIN L39E"/>
    <property type="match status" value="1"/>
</dbReference>
<comment type="similarity">
    <text evidence="1">Belongs to the eukaryotic ribosomal protein eL39 family.</text>
</comment>
<evidence type="ECO:0000256" key="6">
    <source>
        <dbReference type="ARBA" id="ARBA00046244"/>
    </source>
</evidence>
<organism evidence="8 9">
    <name type="scientific">Tupaia chinensis</name>
    <name type="common">Chinese tree shrew</name>
    <name type="synonym">Tupaia belangeri chinensis</name>
    <dbReference type="NCBI Taxonomy" id="246437"/>
    <lineage>
        <taxon>Eukaryota</taxon>
        <taxon>Metazoa</taxon>
        <taxon>Chordata</taxon>
        <taxon>Craniata</taxon>
        <taxon>Vertebrata</taxon>
        <taxon>Euteleostomi</taxon>
        <taxon>Mammalia</taxon>
        <taxon>Eutheria</taxon>
        <taxon>Euarchontoglires</taxon>
        <taxon>Scandentia</taxon>
        <taxon>Tupaiidae</taxon>
        <taxon>Tupaia</taxon>
    </lineage>
</organism>
<protein>
    <recommendedName>
        <fullName evidence="4">Large ribosomal subunit protein eL39</fullName>
    </recommendedName>
    <alternativeName>
        <fullName evidence="5">60S ribosomal protein L39</fullName>
    </alternativeName>
</protein>
<keyword evidence="2 8" id="KW-0689">Ribosomal protein</keyword>
<dbReference type="InterPro" id="IPR000077">
    <property type="entry name" value="Ribosomal_eL39"/>
</dbReference>
<dbReference type="Pfam" id="PF00832">
    <property type="entry name" value="Ribosomal_L39"/>
    <property type="match status" value="1"/>
</dbReference>
<evidence type="ECO:0000313" key="9">
    <source>
        <dbReference type="Proteomes" id="UP000011518"/>
    </source>
</evidence>
<gene>
    <name evidence="8" type="ORF">TREES_T100015825</name>
</gene>
<reference evidence="9" key="2">
    <citation type="journal article" date="2013" name="Nat. Commun.">
        <title>Genome of the Chinese tree shrew.</title>
        <authorList>
            <person name="Fan Y."/>
            <person name="Huang Z.Y."/>
            <person name="Cao C.C."/>
            <person name="Chen C.S."/>
            <person name="Chen Y.X."/>
            <person name="Fan D.D."/>
            <person name="He J."/>
            <person name="Hou H.L."/>
            <person name="Hu L."/>
            <person name="Hu X.T."/>
            <person name="Jiang X.T."/>
            <person name="Lai R."/>
            <person name="Lang Y.S."/>
            <person name="Liang B."/>
            <person name="Liao S.G."/>
            <person name="Mu D."/>
            <person name="Ma Y.Y."/>
            <person name="Niu Y.Y."/>
            <person name="Sun X.Q."/>
            <person name="Xia J.Q."/>
            <person name="Xiao J."/>
            <person name="Xiong Z.Q."/>
            <person name="Xu L."/>
            <person name="Yang L."/>
            <person name="Zhang Y."/>
            <person name="Zhao W."/>
            <person name="Zhao X.D."/>
            <person name="Zheng Y.T."/>
            <person name="Zhou J.M."/>
            <person name="Zhu Y.B."/>
            <person name="Zhang G.J."/>
            <person name="Wang J."/>
            <person name="Yao Y.G."/>
        </authorList>
    </citation>
    <scope>NUCLEOTIDE SEQUENCE [LARGE SCALE GENOMIC DNA]</scope>
</reference>
<evidence type="ECO:0000256" key="1">
    <source>
        <dbReference type="ARBA" id="ARBA00009339"/>
    </source>
</evidence>
<dbReference type="AlphaFoldDB" id="L9L7P6"/>
<dbReference type="Gene3D" id="1.10.1620.10">
    <property type="entry name" value="Ribosomal protein L39e"/>
    <property type="match status" value="1"/>
</dbReference>
<dbReference type="PANTHER" id="PTHR19970:SF0">
    <property type="entry name" value="LARGE RIBOSOMAL SUBUNIT PROTEIN EL39"/>
    <property type="match status" value="1"/>
</dbReference>
<dbReference type="Proteomes" id="UP000011518">
    <property type="component" value="Unassembled WGS sequence"/>
</dbReference>
<dbReference type="EMBL" id="KB320481">
    <property type="protein sequence ID" value="ELW70923.1"/>
    <property type="molecule type" value="Genomic_DNA"/>
</dbReference>
<comment type="subunit">
    <text evidence="7">Component of the large ribosomal subunit. Interacts with IMPACT.</text>
</comment>
<sequence>MGKELLTSSPCRCPSGVLLRYAGNQLGRLTYRCRVPIPRVSVVHLGPRFFAVTFRIKRFLTKKRKQNRLIRQWIQMKSDSKIRYNAKRGPWRRITLAL</sequence>
<evidence type="ECO:0000256" key="5">
    <source>
        <dbReference type="ARBA" id="ARBA00035339"/>
    </source>
</evidence>
<proteinExistence type="inferred from homology"/>
<accession>L9L7P6</accession>
<dbReference type="SUPFAM" id="SSF48662">
    <property type="entry name" value="Ribosomal protein L39e"/>
    <property type="match status" value="1"/>
</dbReference>
<evidence type="ECO:0000256" key="4">
    <source>
        <dbReference type="ARBA" id="ARBA00035234"/>
    </source>
</evidence>
<dbReference type="InterPro" id="IPR023626">
    <property type="entry name" value="Ribosomal_eL39_dom_sf"/>
</dbReference>
<name>L9L7P6_TUPCH</name>
<dbReference type="FunFam" id="1.10.1620.10:FF:000001">
    <property type="entry name" value="60S ribosomal protein-like L39"/>
    <property type="match status" value="1"/>
</dbReference>
<evidence type="ECO:0000256" key="7">
    <source>
        <dbReference type="ARBA" id="ARBA00046440"/>
    </source>
</evidence>
<reference evidence="9" key="1">
    <citation type="submission" date="2012-07" db="EMBL/GenBank/DDBJ databases">
        <title>Genome of the Chinese tree shrew, a rising model animal genetically related to primates.</title>
        <authorList>
            <person name="Zhang G."/>
            <person name="Fan Y."/>
            <person name="Yao Y."/>
            <person name="Huang Z."/>
        </authorList>
    </citation>
    <scope>NUCLEOTIDE SEQUENCE [LARGE SCALE GENOMIC DNA]</scope>
</reference>
<comment type="function">
    <text evidence="6">RNA-binding component of the large ribosomal subunit. The ribosome is a large ribonucleoprotein complex responsible for the synthesis of proteins in the cell.</text>
</comment>
<evidence type="ECO:0000256" key="3">
    <source>
        <dbReference type="ARBA" id="ARBA00023274"/>
    </source>
</evidence>
<keyword evidence="9" id="KW-1185">Reference proteome</keyword>
<keyword evidence="3" id="KW-0687">Ribonucleoprotein</keyword>
<dbReference type="GO" id="GO:0003735">
    <property type="term" value="F:structural constituent of ribosome"/>
    <property type="evidence" value="ECO:0007669"/>
    <property type="project" value="InterPro"/>
</dbReference>
<evidence type="ECO:0000313" key="8">
    <source>
        <dbReference type="EMBL" id="ELW70923.1"/>
    </source>
</evidence>
<evidence type="ECO:0000256" key="2">
    <source>
        <dbReference type="ARBA" id="ARBA00022980"/>
    </source>
</evidence>
<dbReference type="STRING" id="246437.L9L7P6"/>
<dbReference type="InParanoid" id="L9L7P6"/>